<proteinExistence type="predicted"/>
<evidence type="ECO:0000313" key="2">
    <source>
        <dbReference type="Proteomes" id="UP001055879"/>
    </source>
</evidence>
<dbReference type="EMBL" id="CM042055">
    <property type="protein sequence ID" value="KAI3702388.1"/>
    <property type="molecule type" value="Genomic_DNA"/>
</dbReference>
<reference evidence="2" key="1">
    <citation type="journal article" date="2022" name="Mol. Ecol. Resour.">
        <title>The genomes of chicory, endive, great burdock and yacon provide insights into Asteraceae palaeo-polyploidization history and plant inulin production.</title>
        <authorList>
            <person name="Fan W."/>
            <person name="Wang S."/>
            <person name="Wang H."/>
            <person name="Wang A."/>
            <person name="Jiang F."/>
            <person name="Liu H."/>
            <person name="Zhao H."/>
            <person name="Xu D."/>
            <person name="Zhang Y."/>
        </authorList>
    </citation>
    <scope>NUCLEOTIDE SEQUENCE [LARGE SCALE GENOMIC DNA]</scope>
    <source>
        <strain evidence="2">cv. Niubang</strain>
    </source>
</reference>
<organism evidence="1 2">
    <name type="scientific">Arctium lappa</name>
    <name type="common">Greater burdock</name>
    <name type="synonym">Lappa major</name>
    <dbReference type="NCBI Taxonomy" id="4217"/>
    <lineage>
        <taxon>Eukaryota</taxon>
        <taxon>Viridiplantae</taxon>
        <taxon>Streptophyta</taxon>
        <taxon>Embryophyta</taxon>
        <taxon>Tracheophyta</taxon>
        <taxon>Spermatophyta</taxon>
        <taxon>Magnoliopsida</taxon>
        <taxon>eudicotyledons</taxon>
        <taxon>Gunneridae</taxon>
        <taxon>Pentapetalae</taxon>
        <taxon>asterids</taxon>
        <taxon>campanulids</taxon>
        <taxon>Asterales</taxon>
        <taxon>Asteraceae</taxon>
        <taxon>Carduoideae</taxon>
        <taxon>Cardueae</taxon>
        <taxon>Arctiinae</taxon>
        <taxon>Arctium</taxon>
    </lineage>
</organism>
<accession>A0ACB8ZXL9</accession>
<keyword evidence="2" id="KW-1185">Reference proteome</keyword>
<dbReference type="Proteomes" id="UP001055879">
    <property type="component" value="Linkage Group LG09"/>
</dbReference>
<name>A0ACB8ZXL9_ARCLA</name>
<gene>
    <name evidence="1" type="ORF">L6452_28126</name>
</gene>
<comment type="caution">
    <text evidence="1">The sequence shown here is derived from an EMBL/GenBank/DDBJ whole genome shotgun (WGS) entry which is preliminary data.</text>
</comment>
<sequence>MTSNYPMFQGQSFHLLHEVVGQVKEVGSDVSKFKVGDTVGVGLLVGCCNSCRPDMSDGGGAILQEKDMGLQ</sequence>
<protein>
    <submittedName>
        <fullName evidence="1">Uncharacterized protein</fullName>
    </submittedName>
</protein>
<reference evidence="1 2" key="2">
    <citation type="journal article" date="2022" name="Mol. Ecol. Resour.">
        <title>The genomes of chicory, endive, great burdock and yacon provide insights into Asteraceae paleo-polyploidization history and plant inulin production.</title>
        <authorList>
            <person name="Fan W."/>
            <person name="Wang S."/>
            <person name="Wang H."/>
            <person name="Wang A."/>
            <person name="Jiang F."/>
            <person name="Liu H."/>
            <person name="Zhao H."/>
            <person name="Xu D."/>
            <person name="Zhang Y."/>
        </authorList>
    </citation>
    <scope>NUCLEOTIDE SEQUENCE [LARGE SCALE GENOMIC DNA]</scope>
    <source>
        <strain evidence="2">cv. Niubang</strain>
    </source>
</reference>
<evidence type="ECO:0000313" key="1">
    <source>
        <dbReference type="EMBL" id="KAI3702388.1"/>
    </source>
</evidence>